<dbReference type="InterPro" id="IPR024607">
    <property type="entry name" value="Sulfatase_CS"/>
</dbReference>
<dbReference type="InterPro" id="IPR000917">
    <property type="entry name" value="Sulfatase_N"/>
</dbReference>
<comment type="similarity">
    <text evidence="1">Belongs to the sulfatase family.</text>
</comment>
<organism evidence="6 7">
    <name type="scientific">Rhodopirellula bahusiensis</name>
    <dbReference type="NCBI Taxonomy" id="2014065"/>
    <lineage>
        <taxon>Bacteria</taxon>
        <taxon>Pseudomonadati</taxon>
        <taxon>Planctomycetota</taxon>
        <taxon>Planctomycetia</taxon>
        <taxon>Pirellulales</taxon>
        <taxon>Pirellulaceae</taxon>
        <taxon>Rhodopirellula</taxon>
    </lineage>
</organism>
<dbReference type="InterPro" id="IPR017850">
    <property type="entry name" value="Alkaline_phosphatase_core_sf"/>
</dbReference>
<name>A0A2G1W002_9BACT</name>
<dbReference type="PANTHER" id="PTHR46615:SF1">
    <property type="entry name" value="ARYLSULFATASE K"/>
    <property type="match status" value="1"/>
</dbReference>
<evidence type="ECO:0000256" key="2">
    <source>
        <dbReference type="ARBA" id="ARBA00022801"/>
    </source>
</evidence>
<reference evidence="6 7" key="1">
    <citation type="submission" date="2017-06" db="EMBL/GenBank/DDBJ databases">
        <title>Description of Rhodopirellula bahusiensis sp. nov.</title>
        <authorList>
            <person name="Kizina J."/>
            <person name="Harder J."/>
        </authorList>
    </citation>
    <scope>NUCLEOTIDE SEQUENCE [LARGE SCALE GENOMIC DNA]</scope>
    <source>
        <strain evidence="6 7">SWK21</strain>
    </source>
</reference>
<dbReference type="AlphaFoldDB" id="A0A2G1W002"/>
<keyword evidence="7" id="KW-1185">Reference proteome</keyword>
<dbReference type="GO" id="GO:0004065">
    <property type="term" value="F:arylsulfatase activity"/>
    <property type="evidence" value="ECO:0007669"/>
    <property type="project" value="TreeGrafter"/>
</dbReference>
<dbReference type="InterPro" id="IPR051849">
    <property type="entry name" value="GAG-degrading_sulfatase"/>
</dbReference>
<sequence>MHPINLGLRWLPLVAVLAIAVASPSTADERPNFLVIVVDDQSPLDLKIYNPDSPLETPNIDRLAASGMVFDGAHHMGAWSGAVCTPSRHMIMTGRTVWHIPQRRPNAKKKRNNPSVRYPDESLAPKDLPEYTMAAIFNRAGYDTMRTCKKGNSYPAANEQFTVVRDASKRGGTEETGSAWHGKQVLDYLDQRDAAADEDPFLIYFGFSHPHDTRDGTPELLAKYGATNHTDRESLPPANPKQPALPPNHLEAHPFHHGHPKLRDEVAVSGVWERRDERTIRNELGREFACSENIDIQIGKVLNRLEQMGELDNTYIVYTSDHGMAIGRHGLQGKQNLYEHTWRVPFIIQGPDIPKGKRAIGNLYLLDLLPTLVDLAKIDRPETLEGQSLQPVIRGEQDLLRDVLYGVYCGGTKPGMRSVKKGDWKLIKYDALDGKVRETQLFNLAANPLEYLPEHKRESELETDLAENPDYAEKRQELEALLLSEMQRLDDPYRLWDQPQETSVNP</sequence>
<dbReference type="Proteomes" id="UP000225740">
    <property type="component" value="Unassembled WGS sequence"/>
</dbReference>
<dbReference type="CDD" id="cd16155">
    <property type="entry name" value="sulfatase_like"/>
    <property type="match status" value="1"/>
</dbReference>
<dbReference type="Gene3D" id="3.40.720.10">
    <property type="entry name" value="Alkaline Phosphatase, subunit A"/>
    <property type="match status" value="1"/>
</dbReference>
<gene>
    <name evidence="6" type="ORF">CEE69_27920</name>
</gene>
<accession>A0A2G1W002</accession>
<dbReference type="SUPFAM" id="SSF53649">
    <property type="entry name" value="Alkaline phosphatase-like"/>
    <property type="match status" value="1"/>
</dbReference>
<feature type="region of interest" description="Disordered" evidence="3">
    <location>
        <begin position="103"/>
        <end position="123"/>
    </location>
</feature>
<evidence type="ECO:0000256" key="4">
    <source>
        <dbReference type="SAM" id="SignalP"/>
    </source>
</evidence>
<feature type="compositionally biased region" description="Basic residues" evidence="3">
    <location>
        <begin position="103"/>
        <end position="112"/>
    </location>
</feature>
<feature type="chain" id="PRO_5013760367" evidence="4">
    <location>
        <begin position="28"/>
        <end position="506"/>
    </location>
</feature>
<proteinExistence type="inferred from homology"/>
<evidence type="ECO:0000313" key="7">
    <source>
        <dbReference type="Proteomes" id="UP000225740"/>
    </source>
</evidence>
<dbReference type="OrthoDB" id="9762324at2"/>
<comment type="caution">
    <text evidence="6">The sequence shown here is derived from an EMBL/GenBank/DDBJ whole genome shotgun (WGS) entry which is preliminary data.</text>
</comment>
<dbReference type="GO" id="GO:0015024">
    <property type="term" value="F:glucuronate-2-sulfatase activity"/>
    <property type="evidence" value="ECO:0007669"/>
    <property type="project" value="TreeGrafter"/>
</dbReference>
<evidence type="ECO:0000256" key="1">
    <source>
        <dbReference type="ARBA" id="ARBA00008779"/>
    </source>
</evidence>
<evidence type="ECO:0000313" key="6">
    <source>
        <dbReference type="EMBL" id="PHQ31999.1"/>
    </source>
</evidence>
<keyword evidence="2" id="KW-0378">Hydrolase</keyword>
<dbReference type="GeneID" id="90611700"/>
<protein>
    <submittedName>
        <fullName evidence="6">Sulfatase</fullName>
    </submittedName>
</protein>
<dbReference type="EMBL" id="NIZW01000034">
    <property type="protein sequence ID" value="PHQ31999.1"/>
    <property type="molecule type" value="Genomic_DNA"/>
</dbReference>
<dbReference type="PANTHER" id="PTHR46615">
    <property type="entry name" value="ARYLSULFATASE K"/>
    <property type="match status" value="1"/>
</dbReference>
<evidence type="ECO:0000256" key="3">
    <source>
        <dbReference type="SAM" id="MobiDB-lite"/>
    </source>
</evidence>
<dbReference type="RefSeq" id="WP_099263870.1">
    <property type="nucleotide sequence ID" value="NZ_NIZW01000034.1"/>
</dbReference>
<keyword evidence="4" id="KW-0732">Signal</keyword>
<feature type="domain" description="Sulfatase N-terminal" evidence="5">
    <location>
        <begin position="31"/>
        <end position="377"/>
    </location>
</feature>
<feature type="signal peptide" evidence="4">
    <location>
        <begin position="1"/>
        <end position="27"/>
    </location>
</feature>
<dbReference type="Pfam" id="PF00884">
    <property type="entry name" value="Sulfatase"/>
    <property type="match status" value="1"/>
</dbReference>
<dbReference type="PROSITE" id="PS00523">
    <property type="entry name" value="SULFATASE_1"/>
    <property type="match status" value="1"/>
</dbReference>
<evidence type="ECO:0000259" key="5">
    <source>
        <dbReference type="Pfam" id="PF00884"/>
    </source>
</evidence>